<comment type="caution">
    <text evidence="2">The sequence shown here is derived from an EMBL/GenBank/DDBJ whole genome shotgun (WGS) entry which is preliminary data.</text>
</comment>
<keyword evidence="1" id="KW-0472">Membrane</keyword>
<organism evidence="2 3">
    <name type="scientific">candidate division KD3-62 bacterium DG_56</name>
    <dbReference type="NCBI Taxonomy" id="1704032"/>
    <lineage>
        <taxon>Bacteria</taxon>
        <taxon>candidate division KD3-62</taxon>
    </lineage>
</organism>
<gene>
    <name evidence="2" type="ORF">AMK68_05195</name>
</gene>
<keyword evidence="1" id="KW-0812">Transmembrane</keyword>
<sequence length="95" mass="10267">MTPPSAPLTPHRATTILVLGILGILCCAIVGIVAWVMGNNDLREMEAGRMDPAGRDMTNIGRILGMVAVGLWILWIILAFGFNIALFPFMQRGMG</sequence>
<evidence type="ECO:0000313" key="3">
    <source>
        <dbReference type="Proteomes" id="UP000052020"/>
    </source>
</evidence>
<dbReference type="Proteomes" id="UP000052020">
    <property type="component" value="Unassembled WGS sequence"/>
</dbReference>
<evidence type="ECO:0000313" key="2">
    <source>
        <dbReference type="EMBL" id="KPJ62197.1"/>
    </source>
</evidence>
<protein>
    <recommendedName>
        <fullName evidence="4">DUF4190 domain-containing protein</fullName>
    </recommendedName>
</protein>
<evidence type="ECO:0008006" key="4">
    <source>
        <dbReference type="Google" id="ProtNLM"/>
    </source>
</evidence>
<dbReference type="EMBL" id="LIZY01000127">
    <property type="protein sequence ID" value="KPJ62197.1"/>
    <property type="molecule type" value="Genomic_DNA"/>
</dbReference>
<feature type="transmembrane region" description="Helical" evidence="1">
    <location>
        <begin position="16"/>
        <end position="38"/>
    </location>
</feature>
<proteinExistence type="predicted"/>
<dbReference type="AlphaFoldDB" id="A0A0S7XIB7"/>
<reference evidence="2 3" key="1">
    <citation type="journal article" date="2015" name="Microbiome">
        <title>Genomic resolution of linkages in carbon, nitrogen, and sulfur cycling among widespread estuary sediment bacteria.</title>
        <authorList>
            <person name="Baker B.J."/>
            <person name="Lazar C.S."/>
            <person name="Teske A.P."/>
            <person name="Dick G.J."/>
        </authorList>
    </citation>
    <scope>NUCLEOTIDE SEQUENCE [LARGE SCALE GENOMIC DNA]</scope>
    <source>
        <strain evidence="2">DG_56</strain>
    </source>
</reference>
<keyword evidence="1" id="KW-1133">Transmembrane helix</keyword>
<evidence type="ECO:0000256" key="1">
    <source>
        <dbReference type="SAM" id="Phobius"/>
    </source>
</evidence>
<accession>A0A0S7XIB7</accession>
<feature type="transmembrane region" description="Helical" evidence="1">
    <location>
        <begin position="59"/>
        <end position="86"/>
    </location>
</feature>
<name>A0A0S7XIB7_9BACT</name>